<feature type="signal peptide" evidence="1">
    <location>
        <begin position="1"/>
        <end position="19"/>
    </location>
</feature>
<evidence type="ECO:0000313" key="3">
    <source>
        <dbReference type="Proteomes" id="UP000431264"/>
    </source>
</evidence>
<evidence type="ECO:0000256" key="1">
    <source>
        <dbReference type="SAM" id="SignalP"/>
    </source>
</evidence>
<proteinExistence type="predicted"/>
<dbReference type="AlphaFoldDB" id="A0A6I4ILR8"/>
<dbReference type="OrthoDB" id="1117699at2"/>
<evidence type="ECO:0008006" key="4">
    <source>
        <dbReference type="Google" id="ProtNLM"/>
    </source>
</evidence>
<evidence type="ECO:0000313" key="2">
    <source>
        <dbReference type="EMBL" id="MVO09402.1"/>
    </source>
</evidence>
<feature type="chain" id="PRO_5026050035" description="DUF4468 domain-containing protein" evidence="1">
    <location>
        <begin position="20"/>
        <end position="197"/>
    </location>
</feature>
<keyword evidence="1" id="KW-0732">Signal</keyword>
<gene>
    <name evidence="2" type="ORF">GOQ30_09550</name>
</gene>
<dbReference type="RefSeq" id="WP_140997781.1">
    <property type="nucleotide sequence ID" value="NZ_VDCZ01000006.1"/>
</dbReference>
<sequence>MKYKIVLLFILAFHFHALAQFGEPMRTSVVVLKNGEILQGIGKTKKKGFKFKSNDASDAYTIDFSEIDYIQQEFSKAEKKIFRFFETDSDASIIKVEELINGEKVQLYAQIYTVNTGGVGEMSMTQTVVKYYIKRKSDTRLTMLGRYIPLANNLKEKVKMYFSDCAELLKKIEEKEFRMRSGLEQIVNFYNENCETN</sequence>
<comment type="caution">
    <text evidence="2">The sequence shown here is derived from an EMBL/GenBank/DDBJ whole genome shotgun (WGS) entry which is preliminary data.</text>
</comment>
<accession>A0A6I4ILR8</accession>
<protein>
    <recommendedName>
        <fullName evidence="4">DUF4468 domain-containing protein</fullName>
    </recommendedName>
</protein>
<keyword evidence="3" id="KW-1185">Reference proteome</keyword>
<organism evidence="2 3">
    <name type="scientific">Flavobacterium profundi</name>
    <dbReference type="NCBI Taxonomy" id="1774945"/>
    <lineage>
        <taxon>Bacteria</taxon>
        <taxon>Pseudomonadati</taxon>
        <taxon>Bacteroidota</taxon>
        <taxon>Flavobacteriia</taxon>
        <taxon>Flavobacteriales</taxon>
        <taxon>Flavobacteriaceae</taxon>
        <taxon>Flavobacterium</taxon>
    </lineage>
</organism>
<name>A0A6I4ILR8_9FLAO</name>
<reference evidence="3" key="1">
    <citation type="submission" date="2019-05" db="EMBL/GenBank/DDBJ databases">
        <title>Flavobacterium profundi sp. nov., isolated from a deep-sea seamount.</title>
        <authorList>
            <person name="Zhang D.-C."/>
        </authorList>
    </citation>
    <scope>NUCLEOTIDE SEQUENCE [LARGE SCALE GENOMIC DNA]</scope>
    <source>
        <strain evidence="3">TP390</strain>
    </source>
</reference>
<dbReference type="EMBL" id="WQLW01000006">
    <property type="protein sequence ID" value="MVO09402.1"/>
    <property type="molecule type" value="Genomic_DNA"/>
</dbReference>
<dbReference type="Proteomes" id="UP000431264">
    <property type="component" value="Unassembled WGS sequence"/>
</dbReference>